<evidence type="ECO:0000313" key="9">
    <source>
        <dbReference type="Proteomes" id="UP000234857"/>
    </source>
</evidence>
<dbReference type="Pfam" id="PF02310">
    <property type="entry name" value="B12-binding"/>
    <property type="match status" value="1"/>
</dbReference>
<dbReference type="AlphaFoldDB" id="A0A2N5ZE73"/>
<evidence type="ECO:0000256" key="5">
    <source>
        <dbReference type="ARBA" id="ARBA00023014"/>
    </source>
</evidence>
<name>A0A2N5ZE73_MUIH1</name>
<dbReference type="GO" id="GO:0051539">
    <property type="term" value="F:4 iron, 4 sulfur cluster binding"/>
    <property type="evidence" value="ECO:0007669"/>
    <property type="project" value="UniProtKB-KW"/>
</dbReference>
<comment type="cofactor">
    <cofactor evidence="1">
        <name>[4Fe-4S] cluster</name>
        <dbReference type="ChEBI" id="CHEBI:49883"/>
    </cofactor>
</comment>
<dbReference type="PANTHER" id="PTHR43409">
    <property type="entry name" value="ANAEROBIC MAGNESIUM-PROTOPORPHYRIN IX MONOMETHYL ESTER CYCLASE-RELATED"/>
    <property type="match status" value="1"/>
</dbReference>
<dbReference type="Gene3D" id="3.80.30.20">
    <property type="entry name" value="tm_1862 like domain"/>
    <property type="match status" value="1"/>
</dbReference>
<protein>
    <submittedName>
        <fullName evidence="8">Uncharacterized protein</fullName>
    </submittedName>
</protein>
<dbReference type="SMART" id="SM00729">
    <property type="entry name" value="Elp3"/>
    <property type="match status" value="1"/>
</dbReference>
<evidence type="ECO:0000256" key="4">
    <source>
        <dbReference type="ARBA" id="ARBA00023004"/>
    </source>
</evidence>
<dbReference type="EMBL" id="PKTG01000098">
    <property type="protein sequence ID" value="PLX16975.1"/>
    <property type="molecule type" value="Genomic_DNA"/>
</dbReference>
<feature type="domain" description="B12-binding" evidence="6">
    <location>
        <begin position="1"/>
        <end position="139"/>
    </location>
</feature>
<dbReference type="Pfam" id="PF04055">
    <property type="entry name" value="Radical_SAM"/>
    <property type="match status" value="1"/>
</dbReference>
<dbReference type="InterPro" id="IPR007197">
    <property type="entry name" value="rSAM"/>
</dbReference>
<dbReference type="GO" id="GO:0046872">
    <property type="term" value="F:metal ion binding"/>
    <property type="evidence" value="ECO:0007669"/>
    <property type="project" value="UniProtKB-KW"/>
</dbReference>
<comment type="caution">
    <text evidence="8">The sequence shown here is derived from an EMBL/GenBank/DDBJ whole genome shotgun (WGS) entry which is preliminary data.</text>
</comment>
<dbReference type="CDD" id="cd01335">
    <property type="entry name" value="Radical_SAM"/>
    <property type="match status" value="1"/>
</dbReference>
<keyword evidence="4" id="KW-0408">Iron</keyword>
<dbReference type="InterPro" id="IPR006158">
    <property type="entry name" value="Cobalamin-bd"/>
</dbReference>
<reference evidence="8 9" key="1">
    <citation type="submission" date="2017-11" db="EMBL/GenBank/DDBJ databases">
        <title>Genome-resolved metagenomics identifies genetic mobility, metabolic interactions, and unexpected diversity in perchlorate-reducing communities.</title>
        <authorList>
            <person name="Barnum T.P."/>
            <person name="Figueroa I.A."/>
            <person name="Carlstrom C.I."/>
            <person name="Lucas L.N."/>
            <person name="Engelbrektson A.L."/>
            <person name="Coates J.D."/>
        </authorList>
    </citation>
    <scope>NUCLEOTIDE SEQUENCE [LARGE SCALE GENOMIC DNA]</scope>
    <source>
        <strain evidence="8">BM706</strain>
    </source>
</reference>
<feature type="domain" description="Radical SAM core" evidence="7">
    <location>
        <begin position="190"/>
        <end position="413"/>
    </location>
</feature>
<organism evidence="8 9">
    <name type="scientific">Muiribacterium halophilum</name>
    <dbReference type="NCBI Taxonomy" id="2053465"/>
    <lineage>
        <taxon>Bacteria</taxon>
        <taxon>Candidatus Muiribacteriota</taxon>
        <taxon>Candidatus Muiribacteriia</taxon>
        <taxon>Candidatus Muiribacteriales</taxon>
        <taxon>Candidatus Muiribacteriaceae</taxon>
        <taxon>Candidatus Muiribacterium</taxon>
    </lineage>
</organism>
<evidence type="ECO:0000259" key="7">
    <source>
        <dbReference type="PROSITE" id="PS51918"/>
    </source>
</evidence>
<evidence type="ECO:0000256" key="3">
    <source>
        <dbReference type="ARBA" id="ARBA00022723"/>
    </source>
</evidence>
<dbReference type="PROSITE" id="PS51918">
    <property type="entry name" value="RADICAL_SAM"/>
    <property type="match status" value="1"/>
</dbReference>
<dbReference type="InterPro" id="IPR058240">
    <property type="entry name" value="rSAM_sf"/>
</dbReference>
<keyword evidence="2" id="KW-0949">S-adenosyl-L-methionine</keyword>
<keyword evidence="5" id="KW-0411">Iron-sulfur</keyword>
<dbReference type="SFLD" id="SFLDS00029">
    <property type="entry name" value="Radical_SAM"/>
    <property type="match status" value="1"/>
</dbReference>
<dbReference type="InterPro" id="IPR034466">
    <property type="entry name" value="Methyltransferase_Class_B"/>
</dbReference>
<dbReference type="GO" id="GO:0031419">
    <property type="term" value="F:cobalamin binding"/>
    <property type="evidence" value="ECO:0007669"/>
    <property type="project" value="InterPro"/>
</dbReference>
<dbReference type="SFLD" id="SFLDG01082">
    <property type="entry name" value="B12-binding_domain_containing"/>
    <property type="match status" value="1"/>
</dbReference>
<dbReference type="InterPro" id="IPR006638">
    <property type="entry name" value="Elp3/MiaA/NifB-like_rSAM"/>
</dbReference>
<proteinExistence type="predicted"/>
<dbReference type="InterPro" id="IPR051198">
    <property type="entry name" value="BchE-like"/>
</dbReference>
<dbReference type="InterPro" id="IPR023404">
    <property type="entry name" value="rSAM_horseshoe"/>
</dbReference>
<dbReference type="PROSITE" id="PS51332">
    <property type="entry name" value="B12_BINDING"/>
    <property type="match status" value="1"/>
</dbReference>
<dbReference type="Proteomes" id="UP000234857">
    <property type="component" value="Unassembled WGS sequence"/>
</dbReference>
<evidence type="ECO:0000256" key="1">
    <source>
        <dbReference type="ARBA" id="ARBA00001966"/>
    </source>
</evidence>
<accession>A0A2N5ZE73</accession>
<sequence length="470" mass="55029">MKRILFVRLLEKIPYGVFTPPLGILYLIPPIKEKYPETDIFIFDSMLYKNTESSFISKIKKLNPDIVAFSINYTERDMFKRFSAITRKIRKNTKIIVGGTGTFYSPEEFIENADFVVSGEGEERIINILDFLTKKTSTLMDGISFKSQDKTKHISPPTSYLKDLDKWGIPAWNMINIKKYSTFPARNTLVKKLPYASIITSRGCPYRCPWCHNYTDGKIFPYRTRSVENVIKELDLLKKLGVSEIQFLDDTFNIPEKRALLIFKEIIKKDFRFSISFQGFRIDKANKKLLYLIKKAGGYKLDFGVQHVCNHITREFYRSNTPQLEKILRKNLFAKKLGFLTYAFFITGFPDETQSDAYENLRFAMKLDPDFIGFFKLTPLPGTKYYKKINNPEKIPSIDFNHFNSNPKLIVGDLSPAEIDKIQSYSYRKFYLTRGRLFRLFLKIPKNKYLLRTILIYFKSMVNIFISDDK</sequence>
<dbReference type="SFLD" id="SFLDG01123">
    <property type="entry name" value="methyltransferase_(Class_B)"/>
    <property type="match status" value="1"/>
</dbReference>
<keyword evidence="3" id="KW-0479">Metal-binding</keyword>
<dbReference type="Gene3D" id="3.40.50.280">
    <property type="entry name" value="Cobalamin-binding domain"/>
    <property type="match status" value="1"/>
</dbReference>
<dbReference type="GO" id="GO:0003824">
    <property type="term" value="F:catalytic activity"/>
    <property type="evidence" value="ECO:0007669"/>
    <property type="project" value="InterPro"/>
</dbReference>
<evidence type="ECO:0000259" key="6">
    <source>
        <dbReference type="PROSITE" id="PS51332"/>
    </source>
</evidence>
<evidence type="ECO:0000256" key="2">
    <source>
        <dbReference type="ARBA" id="ARBA00022691"/>
    </source>
</evidence>
<dbReference type="SUPFAM" id="SSF102114">
    <property type="entry name" value="Radical SAM enzymes"/>
    <property type="match status" value="1"/>
</dbReference>
<gene>
    <name evidence="8" type="ORF">C0601_08685</name>
</gene>
<evidence type="ECO:0000313" key="8">
    <source>
        <dbReference type="EMBL" id="PLX16975.1"/>
    </source>
</evidence>